<keyword evidence="2" id="KW-1185">Reference proteome</keyword>
<evidence type="ECO:0000313" key="2">
    <source>
        <dbReference type="Proteomes" id="UP001057402"/>
    </source>
</evidence>
<accession>A0ACB9MKQ3</accession>
<organism evidence="1 2">
    <name type="scientific">Melastoma candidum</name>
    <dbReference type="NCBI Taxonomy" id="119954"/>
    <lineage>
        <taxon>Eukaryota</taxon>
        <taxon>Viridiplantae</taxon>
        <taxon>Streptophyta</taxon>
        <taxon>Embryophyta</taxon>
        <taxon>Tracheophyta</taxon>
        <taxon>Spermatophyta</taxon>
        <taxon>Magnoliopsida</taxon>
        <taxon>eudicotyledons</taxon>
        <taxon>Gunneridae</taxon>
        <taxon>Pentapetalae</taxon>
        <taxon>rosids</taxon>
        <taxon>malvids</taxon>
        <taxon>Myrtales</taxon>
        <taxon>Melastomataceae</taxon>
        <taxon>Melastomatoideae</taxon>
        <taxon>Melastomateae</taxon>
        <taxon>Melastoma</taxon>
    </lineage>
</organism>
<dbReference type="EMBL" id="CM042888">
    <property type="protein sequence ID" value="KAI4324715.1"/>
    <property type="molecule type" value="Genomic_DNA"/>
</dbReference>
<reference evidence="2" key="1">
    <citation type="journal article" date="2023" name="Front. Plant Sci.">
        <title>Chromosomal-level genome assembly of Melastoma candidum provides insights into trichome evolution.</title>
        <authorList>
            <person name="Zhong Y."/>
            <person name="Wu W."/>
            <person name="Sun C."/>
            <person name="Zou P."/>
            <person name="Liu Y."/>
            <person name="Dai S."/>
            <person name="Zhou R."/>
        </authorList>
    </citation>
    <scope>NUCLEOTIDE SEQUENCE [LARGE SCALE GENOMIC DNA]</scope>
</reference>
<evidence type="ECO:0000313" key="1">
    <source>
        <dbReference type="EMBL" id="KAI4324715.1"/>
    </source>
</evidence>
<comment type="caution">
    <text evidence="1">The sequence shown here is derived from an EMBL/GenBank/DDBJ whole genome shotgun (WGS) entry which is preliminary data.</text>
</comment>
<name>A0ACB9MKQ3_9MYRT</name>
<gene>
    <name evidence="1" type="ORF">MLD38_030175</name>
</gene>
<proteinExistence type="predicted"/>
<protein>
    <submittedName>
        <fullName evidence="1">Uncharacterized protein</fullName>
    </submittedName>
</protein>
<dbReference type="Proteomes" id="UP001057402">
    <property type="component" value="Chromosome 9"/>
</dbReference>
<sequence length="383" mass="41130">MLSHAQSPARFGLNSPPKPPPQQPPSQPQQQLQQPAATTTTTTTSNLLSLLPPLPRSQSLLSLLSQLTTNLFLLSPSPSFRLNPPSFLPQSLNPTPNLNPSPSSAKETLALLSSIQSQLFASVSELQDILDLYDAAAAHSRSLSSLSSASLSFSLSLLQPYSNLRSILHDYSSHSASDCTDPVALNDVISYAHRISYTTFAPPEFGAGTAPLRGALPPAPQDEQMRASQLYAFADLDVGLPRETKDEAEAMERVGVAAGVRPTEGVRAFDDVSSMIRNLTVPEGWKPGMPVELPEELPEELRLTLPIPPPGWKLGDLPAKGMDAAAAAQQQQPQQVNTVMPNNNNIGREPGTIQVRHVELDLPGSFDDSSDYSSEEGSSDEED</sequence>